<protein>
    <submittedName>
        <fullName evidence="5">ATPase/histidine kinase/DNA gyrase B/HSP90 domain protein</fullName>
    </submittedName>
</protein>
<proteinExistence type="predicted"/>
<dbReference type="PANTHER" id="PTHR24421">
    <property type="entry name" value="NITRATE/NITRITE SENSOR PROTEIN NARX-RELATED"/>
    <property type="match status" value="1"/>
</dbReference>
<evidence type="ECO:0000256" key="1">
    <source>
        <dbReference type="ARBA" id="ARBA00022679"/>
    </source>
</evidence>
<dbReference type="SUPFAM" id="SSF55874">
    <property type="entry name" value="ATPase domain of HSP90 chaperone/DNA topoisomerase II/histidine kinase"/>
    <property type="match status" value="1"/>
</dbReference>
<reference evidence="5 6" key="1">
    <citation type="submission" date="2013-08" db="EMBL/GenBank/DDBJ databases">
        <authorList>
            <person name="Weinstock G."/>
            <person name="Sodergren E."/>
            <person name="Wylie T."/>
            <person name="Fulton L."/>
            <person name="Fulton R."/>
            <person name="Fronick C."/>
            <person name="O'Laughlin M."/>
            <person name="Godfrey J."/>
            <person name="Miner T."/>
            <person name="Herter B."/>
            <person name="Appelbaum E."/>
            <person name="Cordes M."/>
            <person name="Lek S."/>
            <person name="Wollam A."/>
            <person name="Pepin K.H."/>
            <person name="Palsikar V.B."/>
            <person name="Mitreva M."/>
            <person name="Wilson R.K."/>
        </authorList>
    </citation>
    <scope>NUCLEOTIDE SEQUENCE [LARGE SCALE GENOMIC DNA]</scope>
    <source>
        <strain evidence="5 6">ATCC 14665</strain>
    </source>
</reference>
<evidence type="ECO:0000256" key="2">
    <source>
        <dbReference type="ARBA" id="ARBA00022777"/>
    </source>
</evidence>
<keyword evidence="2 5" id="KW-0418">Kinase</keyword>
<dbReference type="AlphaFoldDB" id="U2SY64"/>
<sequence>GVAAEATVDRDADLAPAAVLGPVIREATTNALRHGGGRWALLSLTRDVDAWRLVIENDATDRESSGDGGGSGLPGIARRVSDAGGALVVEHRAQSFRLVVTVPAEEGRA</sequence>
<keyword evidence="3" id="KW-0902">Two-component regulatory system</keyword>
<name>U2SY64_LEIAQ</name>
<dbReference type="Gene3D" id="3.30.565.10">
    <property type="entry name" value="Histidine kinase-like ATPase, C-terminal domain"/>
    <property type="match status" value="1"/>
</dbReference>
<evidence type="ECO:0000313" key="6">
    <source>
        <dbReference type="Proteomes" id="UP000016605"/>
    </source>
</evidence>
<accession>U2SY64</accession>
<dbReference type="PATRIC" id="fig|1358026.3.peg.2912"/>
<gene>
    <name evidence="5" type="ORF">N136_03466</name>
</gene>
<keyword evidence="1" id="KW-0808">Transferase</keyword>
<evidence type="ECO:0000256" key="3">
    <source>
        <dbReference type="ARBA" id="ARBA00023012"/>
    </source>
</evidence>
<feature type="region of interest" description="Disordered" evidence="4">
    <location>
        <begin position="57"/>
        <end position="76"/>
    </location>
</feature>
<dbReference type="Proteomes" id="UP000016605">
    <property type="component" value="Unassembled WGS sequence"/>
</dbReference>
<feature type="non-terminal residue" evidence="5">
    <location>
        <position position="1"/>
    </location>
</feature>
<evidence type="ECO:0000313" key="5">
    <source>
        <dbReference type="EMBL" id="ERK70193.1"/>
    </source>
</evidence>
<dbReference type="InterPro" id="IPR050482">
    <property type="entry name" value="Sensor_HK_TwoCompSys"/>
</dbReference>
<dbReference type="GO" id="GO:0016301">
    <property type="term" value="F:kinase activity"/>
    <property type="evidence" value="ECO:0007669"/>
    <property type="project" value="UniProtKB-KW"/>
</dbReference>
<evidence type="ECO:0000256" key="4">
    <source>
        <dbReference type="SAM" id="MobiDB-lite"/>
    </source>
</evidence>
<dbReference type="InterPro" id="IPR036890">
    <property type="entry name" value="HATPase_C_sf"/>
</dbReference>
<organism evidence="5 6">
    <name type="scientific">Leifsonia aquatica ATCC 14665</name>
    <dbReference type="NCBI Taxonomy" id="1358026"/>
    <lineage>
        <taxon>Bacteria</taxon>
        <taxon>Bacillati</taxon>
        <taxon>Actinomycetota</taxon>
        <taxon>Actinomycetes</taxon>
        <taxon>Micrococcales</taxon>
        <taxon>Microbacteriaceae</taxon>
        <taxon>Leifsonia</taxon>
    </lineage>
</organism>
<comment type="caution">
    <text evidence="5">The sequence shown here is derived from an EMBL/GenBank/DDBJ whole genome shotgun (WGS) entry which is preliminary data.</text>
</comment>
<dbReference type="EMBL" id="AWVQ01000500">
    <property type="protein sequence ID" value="ERK70193.1"/>
    <property type="molecule type" value="Genomic_DNA"/>
</dbReference>
<dbReference type="GO" id="GO:0000160">
    <property type="term" value="P:phosphorelay signal transduction system"/>
    <property type="evidence" value="ECO:0007669"/>
    <property type="project" value="UniProtKB-KW"/>
</dbReference>
<dbReference type="HOGENOM" id="CLU_2176352_0_0_11"/>